<dbReference type="Proteomes" id="UP001165065">
    <property type="component" value="Unassembled WGS sequence"/>
</dbReference>
<dbReference type="PANTHER" id="PTHR10953">
    <property type="entry name" value="UBIQUITIN-ACTIVATING ENZYME E1"/>
    <property type="match status" value="1"/>
</dbReference>
<proteinExistence type="predicted"/>
<dbReference type="GO" id="GO:0019948">
    <property type="term" value="F:SUMO activating enzyme activity"/>
    <property type="evidence" value="ECO:0007669"/>
    <property type="project" value="TreeGrafter"/>
</dbReference>
<dbReference type="SUPFAM" id="SSF69572">
    <property type="entry name" value="Activating enzymes of the ubiquitin-like proteins"/>
    <property type="match status" value="1"/>
</dbReference>
<dbReference type="InterPro" id="IPR035985">
    <property type="entry name" value="Ubiquitin-activating_enz"/>
</dbReference>
<evidence type="ECO:0000259" key="1">
    <source>
        <dbReference type="Pfam" id="PF00899"/>
    </source>
</evidence>
<organism evidence="2 3">
    <name type="scientific">Triparma columacea</name>
    <dbReference type="NCBI Taxonomy" id="722753"/>
    <lineage>
        <taxon>Eukaryota</taxon>
        <taxon>Sar</taxon>
        <taxon>Stramenopiles</taxon>
        <taxon>Ochrophyta</taxon>
        <taxon>Bolidophyceae</taxon>
        <taxon>Parmales</taxon>
        <taxon>Triparmaceae</taxon>
        <taxon>Triparma</taxon>
    </lineage>
</organism>
<evidence type="ECO:0000313" key="3">
    <source>
        <dbReference type="Proteomes" id="UP001165065"/>
    </source>
</evidence>
<protein>
    <recommendedName>
        <fullName evidence="1">THIF-type NAD/FAD binding fold domain-containing protein</fullName>
    </recommendedName>
</protein>
<dbReference type="InterPro" id="IPR000594">
    <property type="entry name" value="ThiF_NAD_FAD-bd"/>
</dbReference>
<dbReference type="Pfam" id="PF00899">
    <property type="entry name" value="ThiF"/>
    <property type="match status" value="1"/>
</dbReference>
<name>A0A9W7G6J7_9STRA</name>
<dbReference type="OrthoDB" id="10252231at2759"/>
<dbReference type="PANTHER" id="PTHR10953:SF162">
    <property type="entry name" value="SUMO-ACTIVATING ENZYME SUBUNIT 1"/>
    <property type="match status" value="1"/>
</dbReference>
<gene>
    <name evidence="2" type="ORF">TrCOL_g8571</name>
</gene>
<dbReference type="GO" id="GO:0005737">
    <property type="term" value="C:cytoplasm"/>
    <property type="evidence" value="ECO:0007669"/>
    <property type="project" value="TreeGrafter"/>
</dbReference>
<accession>A0A9W7G6J7</accession>
<dbReference type="GO" id="GO:0031510">
    <property type="term" value="C:SUMO activating enzyme complex"/>
    <property type="evidence" value="ECO:0007669"/>
    <property type="project" value="TreeGrafter"/>
</dbReference>
<dbReference type="EMBL" id="BRYA01001016">
    <property type="protein sequence ID" value="GMI37749.1"/>
    <property type="molecule type" value="Genomic_DNA"/>
</dbReference>
<dbReference type="InterPro" id="IPR045886">
    <property type="entry name" value="ThiF/MoeB/HesA"/>
</dbReference>
<dbReference type="Gene3D" id="3.40.50.720">
    <property type="entry name" value="NAD(P)-binding Rossmann-like Domain"/>
    <property type="match status" value="1"/>
</dbReference>
<feature type="domain" description="THIF-type NAD/FAD binding fold" evidence="1">
    <location>
        <begin position="16"/>
        <end position="322"/>
    </location>
</feature>
<comment type="caution">
    <text evidence="2">The sequence shown here is derived from an EMBL/GenBank/DDBJ whole genome shotgun (WGS) entry which is preliminary data.</text>
</comment>
<reference evidence="3" key="1">
    <citation type="journal article" date="2023" name="Commun. Biol.">
        <title>Genome analysis of Parmales, the sister group of diatoms, reveals the evolutionary specialization of diatoms from phago-mixotrophs to photoautotrophs.</title>
        <authorList>
            <person name="Ban H."/>
            <person name="Sato S."/>
            <person name="Yoshikawa S."/>
            <person name="Yamada K."/>
            <person name="Nakamura Y."/>
            <person name="Ichinomiya M."/>
            <person name="Sato N."/>
            <person name="Blanc-Mathieu R."/>
            <person name="Endo H."/>
            <person name="Kuwata A."/>
            <person name="Ogata H."/>
        </authorList>
    </citation>
    <scope>NUCLEOTIDE SEQUENCE [LARGE SCALE GENOMIC DNA]</scope>
</reference>
<sequence length="328" mass="35439">MLTKHKMATPSTDQIYDRQIRLWGAESQTRMMQSHVAFVNVSGLTSEVLKNVVLAGIKCTLISIGPRVVSEADAASNLFLRKGDIGAANVEAASQARVQELNVHTTVEHLVYGDLSSFLSTLPTSGYTLLVSPALGMSTLDSQTISSSCRASGSSLILCDSFGFHACAFLQVGGDEGHTYRKEAGKDKLSDPMTAIYPVIEGADSLGDWEGLKTRFGGVPKEWVAWMIGRMGRGKGEDWKFFAEETLKAKKLPSTYLGSQDDLAALPKSLYSSPCIVPVCAVFGGQLGQEVLKMLTTKGECAWNFLTFNGETQIAREVRVGPDDGKKQ</sequence>
<dbReference type="GO" id="GO:0016925">
    <property type="term" value="P:protein sumoylation"/>
    <property type="evidence" value="ECO:0007669"/>
    <property type="project" value="TreeGrafter"/>
</dbReference>
<evidence type="ECO:0000313" key="2">
    <source>
        <dbReference type="EMBL" id="GMI37749.1"/>
    </source>
</evidence>
<keyword evidence="3" id="KW-1185">Reference proteome</keyword>
<dbReference type="AlphaFoldDB" id="A0A9W7G6J7"/>